<dbReference type="EMBL" id="CP011112">
    <property type="protein sequence ID" value="AKU18607.1"/>
    <property type="molecule type" value="Genomic_DNA"/>
</dbReference>
<proteinExistence type="predicted"/>
<keyword evidence="1" id="KW-1133">Transmembrane helix</keyword>
<feature type="transmembrane region" description="Helical" evidence="1">
    <location>
        <begin position="66"/>
        <end position="84"/>
    </location>
</feature>
<keyword evidence="1" id="KW-0472">Membrane</keyword>
<accession>A0A0K1JPF9</accession>
<evidence type="ECO:0000313" key="2">
    <source>
        <dbReference type="EMBL" id="AKU18607.1"/>
    </source>
</evidence>
<organism evidence="2 3">
    <name type="scientific">Luteipulveratus mongoliensis</name>
    <dbReference type="NCBI Taxonomy" id="571913"/>
    <lineage>
        <taxon>Bacteria</taxon>
        <taxon>Bacillati</taxon>
        <taxon>Actinomycetota</taxon>
        <taxon>Actinomycetes</taxon>
        <taxon>Micrococcales</taxon>
        <taxon>Dermacoccaceae</taxon>
        <taxon>Luteipulveratus</taxon>
    </lineage>
</organism>
<evidence type="ECO:0000313" key="3">
    <source>
        <dbReference type="Proteomes" id="UP000066480"/>
    </source>
</evidence>
<dbReference type="AlphaFoldDB" id="A0A0K1JPF9"/>
<dbReference type="Pfam" id="PF10825">
    <property type="entry name" value="DUF2752"/>
    <property type="match status" value="1"/>
</dbReference>
<dbReference type="InterPro" id="IPR021215">
    <property type="entry name" value="DUF2752"/>
</dbReference>
<dbReference type="KEGG" id="lmoi:VV02_03565"/>
<reference evidence="2 3" key="1">
    <citation type="submission" date="2015-03" db="EMBL/GenBank/DDBJ databases">
        <title>Luteipulveratus halotolerans sp. nov., a novel actinobacterium (Dermacoccaceae) from Sarawak, Malaysia.</title>
        <authorList>
            <person name="Juboi H."/>
            <person name="Basik A."/>
            <person name="Shamsul S.S."/>
            <person name="Arnold P."/>
            <person name="Schmitt E.K."/>
            <person name="Sanglier J.-J."/>
            <person name="Yeo T."/>
        </authorList>
    </citation>
    <scope>NUCLEOTIDE SEQUENCE [LARGE SCALE GENOMIC DNA]</scope>
    <source>
        <strain evidence="2 3">MN07-A0370</strain>
    </source>
</reference>
<dbReference type="PATRIC" id="fig|571913.6.peg.731"/>
<evidence type="ECO:0000256" key="1">
    <source>
        <dbReference type="SAM" id="Phobius"/>
    </source>
</evidence>
<keyword evidence="3" id="KW-1185">Reference proteome</keyword>
<sequence length="125" mass="13028">MPAWLAGGLVAAVSAAAVLPPSAVQSGPTLCPFRRLTGLPCPTCGLTRSWVATAHGDLHTAFQEHILGPLTLVMAVALIGLLVVRRPLPSGRAVRLSVVVLTVVTAVWGVTRMILVARGDWSGPY</sequence>
<evidence type="ECO:0008006" key="4">
    <source>
        <dbReference type="Google" id="ProtNLM"/>
    </source>
</evidence>
<protein>
    <recommendedName>
        <fullName evidence="4">DUF2752 domain-containing protein</fullName>
    </recommendedName>
</protein>
<keyword evidence="1" id="KW-0812">Transmembrane</keyword>
<feature type="transmembrane region" description="Helical" evidence="1">
    <location>
        <begin position="96"/>
        <end position="115"/>
    </location>
</feature>
<gene>
    <name evidence="2" type="ORF">VV02_03565</name>
</gene>
<name>A0A0K1JPF9_9MICO</name>
<dbReference type="Proteomes" id="UP000066480">
    <property type="component" value="Chromosome"/>
</dbReference>